<evidence type="ECO:0000313" key="7">
    <source>
        <dbReference type="Proteomes" id="UP001055437"/>
    </source>
</evidence>
<proteinExistence type="predicted"/>
<dbReference type="EMBL" id="CP023671">
    <property type="protein sequence ID" value="AYE34615.1"/>
    <property type="molecule type" value="Genomic_DNA"/>
</dbReference>
<reference evidence="5" key="2">
    <citation type="submission" date="2022-06" db="EMBL/GenBank/DDBJ databases">
        <authorList>
            <person name="Holder M.E."/>
            <person name="Ajami N.J."/>
            <person name="Petrosino J.F."/>
        </authorList>
    </citation>
    <scope>NUCLEOTIDE SEQUENCE</scope>
    <source>
        <strain evidence="5">RMA 8861</strain>
    </source>
</reference>
<evidence type="ECO:0000313" key="6">
    <source>
        <dbReference type="Proteomes" id="UP000280586"/>
    </source>
</evidence>
<dbReference type="Proteomes" id="UP001055437">
    <property type="component" value="Chromosome"/>
</dbReference>
<organism evidence="4 6">
    <name type="scientific">Clostridium septicum</name>
    <dbReference type="NCBI Taxonomy" id="1504"/>
    <lineage>
        <taxon>Bacteria</taxon>
        <taxon>Bacillati</taxon>
        <taxon>Bacillota</taxon>
        <taxon>Clostridia</taxon>
        <taxon>Eubacteriales</taxon>
        <taxon>Clostridiaceae</taxon>
        <taxon>Clostridium</taxon>
    </lineage>
</organism>
<dbReference type="AlphaFoldDB" id="A0A9N7JLP7"/>
<dbReference type="PROSITE" id="PS51257">
    <property type="entry name" value="PROKAR_LIPOPROTEIN"/>
    <property type="match status" value="1"/>
</dbReference>
<evidence type="ECO:0000256" key="1">
    <source>
        <dbReference type="SAM" id="Coils"/>
    </source>
</evidence>
<evidence type="ECO:0000313" key="4">
    <source>
        <dbReference type="EMBL" id="AYE34615.1"/>
    </source>
</evidence>
<protein>
    <recommendedName>
        <fullName evidence="8">Lipoprotein</fullName>
    </recommendedName>
</protein>
<feature type="coiled-coil region" evidence="1">
    <location>
        <begin position="112"/>
        <end position="151"/>
    </location>
</feature>
<dbReference type="GeneID" id="303560882"/>
<evidence type="ECO:0008006" key="8">
    <source>
        <dbReference type="Google" id="ProtNLM"/>
    </source>
</evidence>
<dbReference type="EMBL" id="CP099799">
    <property type="protein sequence ID" value="USS01206.1"/>
    <property type="molecule type" value="Genomic_DNA"/>
</dbReference>
<feature type="chain" id="PRO_5040136293" description="Lipoprotein" evidence="3">
    <location>
        <begin position="20"/>
        <end position="154"/>
    </location>
</feature>
<dbReference type="RefSeq" id="WP_066678020.1">
    <property type="nucleotide sequence ID" value="NZ_CABMIZ010000035.1"/>
</dbReference>
<feature type="region of interest" description="Disordered" evidence="2">
    <location>
        <begin position="25"/>
        <end position="63"/>
    </location>
</feature>
<reference evidence="4 6" key="1">
    <citation type="submission" date="2017-09" db="EMBL/GenBank/DDBJ databases">
        <authorList>
            <person name="Thomas P."/>
            <person name="Seyboldt C."/>
        </authorList>
    </citation>
    <scope>NUCLEOTIDE SEQUENCE [LARGE SCALE GENOMIC DNA]</scope>
    <source>
        <strain evidence="4 6">DSM 7534</strain>
    </source>
</reference>
<gene>
    <name evidence="4" type="ORF">CP523_09350</name>
    <name evidence="5" type="ORF">NH397_01685</name>
</gene>
<dbReference type="KEGG" id="csep:CP523_09350"/>
<dbReference type="OrthoDB" id="9965063at2"/>
<sequence length="154" mass="18024">MKKFAIMTLILTIISGAVGCTNKKVEQPSIDKNQPQSSDQSSPQQNTSKNDSNSIEKAVEENKDNIKDLYEDLREELIKQKNNFDKEHWEEFSTEFNNEKEKIKNVVKDNYLNEAVRHLDELYTEYDTAIKEQKDINLERIESVKNKLEEIINK</sequence>
<evidence type="ECO:0000313" key="5">
    <source>
        <dbReference type="EMBL" id="USS01206.1"/>
    </source>
</evidence>
<keyword evidence="7" id="KW-1185">Reference proteome</keyword>
<feature type="compositionally biased region" description="Low complexity" evidence="2">
    <location>
        <begin position="33"/>
        <end position="48"/>
    </location>
</feature>
<evidence type="ECO:0000256" key="3">
    <source>
        <dbReference type="SAM" id="SignalP"/>
    </source>
</evidence>
<dbReference type="Proteomes" id="UP000280586">
    <property type="component" value="Chromosome"/>
</dbReference>
<accession>A0A9N7JLP7</accession>
<keyword evidence="1" id="KW-0175">Coiled coil</keyword>
<feature type="signal peptide" evidence="3">
    <location>
        <begin position="1"/>
        <end position="19"/>
    </location>
</feature>
<keyword evidence="3" id="KW-0732">Signal</keyword>
<evidence type="ECO:0000256" key="2">
    <source>
        <dbReference type="SAM" id="MobiDB-lite"/>
    </source>
</evidence>
<name>A0A9N7JLP7_CLOSE</name>